<proteinExistence type="predicted"/>
<gene>
    <name evidence="1" type="ORF">CCAM_LOCUS19796</name>
</gene>
<keyword evidence="2" id="KW-1185">Reference proteome</keyword>
<dbReference type="Proteomes" id="UP000595140">
    <property type="component" value="Unassembled WGS sequence"/>
</dbReference>
<evidence type="ECO:0000313" key="2">
    <source>
        <dbReference type="Proteomes" id="UP000595140"/>
    </source>
</evidence>
<evidence type="ECO:0000313" key="1">
    <source>
        <dbReference type="EMBL" id="VFQ78020.1"/>
    </source>
</evidence>
<dbReference type="EMBL" id="OOIL02001766">
    <property type="protein sequence ID" value="VFQ78020.1"/>
    <property type="molecule type" value="Genomic_DNA"/>
</dbReference>
<sequence>MIAGVLGKLCDYAAGMEPVHGQPSGSGLPYDLGRFSSSFAPGFALCLEVKRVLWGWVYPLPWLWHSAAYGIRHFMVLAFVKLPQITCFTSRHEAKLGAMIVV</sequence>
<reference evidence="1 2" key="1">
    <citation type="submission" date="2018-04" db="EMBL/GenBank/DDBJ databases">
        <authorList>
            <person name="Vogel A."/>
        </authorList>
    </citation>
    <scope>NUCLEOTIDE SEQUENCE [LARGE SCALE GENOMIC DNA]</scope>
</reference>
<accession>A0A484LNH4</accession>
<protein>
    <submittedName>
        <fullName evidence="1">Uncharacterized protein</fullName>
    </submittedName>
</protein>
<dbReference type="AlphaFoldDB" id="A0A484LNH4"/>
<name>A0A484LNH4_9ASTE</name>
<organism evidence="1 2">
    <name type="scientific">Cuscuta campestris</name>
    <dbReference type="NCBI Taxonomy" id="132261"/>
    <lineage>
        <taxon>Eukaryota</taxon>
        <taxon>Viridiplantae</taxon>
        <taxon>Streptophyta</taxon>
        <taxon>Embryophyta</taxon>
        <taxon>Tracheophyta</taxon>
        <taxon>Spermatophyta</taxon>
        <taxon>Magnoliopsida</taxon>
        <taxon>eudicotyledons</taxon>
        <taxon>Gunneridae</taxon>
        <taxon>Pentapetalae</taxon>
        <taxon>asterids</taxon>
        <taxon>lamiids</taxon>
        <taxon>Solanales</taxon>
        <taxon>Convolvulaceae</taxon>
        <taxon>Cuscuteae</taxon>
        <taxon>Cuscuta</taxon>
        <taxon>Cuscuta subgen. Grammica</taxon>
        <taxon>Cuscuta sect. Cleistogrammica</taxon>
    </lineage>
</organism>